<dbReference type="GO" id="GO:0005886">
    <property type="term" value="C:plasma membrane"/>
    <property type="evidence" value="ECO:0007669"/>
    <property type="project" value="TreeGrafter"/>
</dbReference>
<accession>A0A8C6V4S8</accession>
<dbReference type="InterPro" id="IPR035892">
    <property type="entry name" value="C2_domain_sf"/>
</dbReference>
<keyword evidence="2" id="KW-0472">Membrane</keyword>
<dbReference type="OrthoDB" id="5855668at2759"/>
<dbReference type="GO" id="GO:0071277">
    <property type="term" value="P:cellular response to calcium ion"/>
    <property type="evidence" value="ECO:0007669"/>
    <property type="project" value="TreeGrafter"/>
</dbReference>
<protein>
    <submittedName>
        <fullName evidence="4">Copine family member 9</fullName>
    </submittedName>
</protein>
<keyword evidence="2" id="KW-0812">Transmembrane</keyword>
<dbReference type="InterPro" id="IPR010734">
    <property type="entry name" value="Copine_C"/>
</dbReference>
<keyword evidence="5" id="KW-1185">Reference proteome</keyword>
<dbReference type="PANTHER" id="PTHR10857:SF112">
    <property type="entry name" value="COPINE-9"/>
    <property type="match status" value="1"/>
</dbReference>
<dbReference type="Proteomes" id="UP000694559">
    <property type="component" value="Unplaced"/>
</dbReference>
<dbReference type="PROSITE" id="PS50004">
    <property type="entry name" value="C2"/>
    <property type="match status" value="1"/>
</dbReference>
<reference evidence="4" key="2">
    <citation type="submission" date="2025-09" db="UniProtKB">
        <authorList>
            <consortium name="Ensembl"/>
        </authorList>
    </citation>
    <scope>IDENTIFICATION</scope>
</reference>
<dbReference type="Pfam" id="PF07002">
    <property type="entry name" value="Copine"/>
    <property type="match status" value="1"/>
</dbReference>
<gene>
    <name evidence="4" type="primary">CPNE9</name>
</gene>
<dbReference type="GO" id="GO:0005544">
    <property type="term" value="F:calcium-dependent phospholipid binding"/>
    <property type="evidence" value="ECO:0007669"/>
    <property type="project" value="InterPro"/>
</dbReference>
<evidence type="ECO:0000256" key="2">
    <source>
        <dbReference type="SAM" id="Phobius"/>
    </source>
</evidence>
<dbReference type="CDD" id="cd04047">
    <property type="entry name" value="C2B_Copine"/>
    <property type="match status" value="1"/>
</dbReference>
<dbReference type="GeneTree" id="ENSGT00940000159659"/>
<dbReference type="PANTHER" id="PTHR10857">
    <property type="entry name" value="COPINE"/>
    <property type="match status" value="1"/>
</dbReference>
<feature type="transmembrane region" description="Helical" evidence="2">
    <location>
        <begin position="6"/>
        <end position="32"/>
    </location>
</feature>
<dbReference type="InterPro" id="IPR045052">
    <property type="entry name" value="Copine"/>
</dbReference>
<comment type="similarity">
    <text evidence="1">Belongs to the copine family.</text>
</comment>
<dbReference type="Ensembl" id="ENSNNAT00000001142.1">
    <property type="protein sequence ID" value="ENSNNAP00000001081.1"/>
    <property type="gene ID" value="ENSNNAG00000000696.1"/>
</dbReference>
<evidence type="ECO:0000313" key="4">
    <source>
        <dbReference type="Ensembl" id="ENSNNAP00000001081.1"/>
    </source>
</evidence>
<evidence type="ECO:0000256" key="1">
    <source>
        <dbReference type="ARBA" id="ARBA00009048"/>
    </source>
</evidence>
<dbReference type="SUPFAM" id="SSF53300">
    <property type="entry name" value="vWA-like"/>
    <property type="match status" value="1"/>
</dbReference>
<dbReference type="Gene3D" id="2.60.40.150">
    <property type="entry name" value="C2 domain"/>
    <property type="match status" value="1"/>
</dbReference>
<dbReference type="InterPro" id="IPR036465">
    <property type="entry name" value="vWFA_dom_sf"/>
</dbReference>
<dbReference type="Pfam" id="PF00168">
    <property type="entry name" value="C2"/>
    <property type="match status" value="1"/>
</dbReference>
<evidence type="ECO:0000313" key="5">
    <source>
        <dbReference type="Proteomes" id="UP000694559"/>
    </source>
</evidence>
<evidence type="ECO:0000259" key="3">
    <source>
        <dbReference type="PROSITE" id="PS50004"/>
    </source>
</evidence>
<dbReference type="InterPro" id="IPR037768">
    <property type="entry name" value="C2B_Copine"/>
</dbReference>
<organism evidence="4 5">
    <name type="scientific">Naja naja</name>
    <name type="common">Indian cobra</name>
    <dbReference type="NCBI Taxonomy" id="35670"/>
    <lineage>
        <taxon>Eukaryota</taxon>
        <taxon>Metazoa</taxon>
        <taxon>Chordata</taxon>
        <taxon>Craniata</taxon>
        <taxon>Vertebrata</taxon>
        <taxon>Euteleostomi</taxon>
        <taxon>Lepidosauria</taxon>
        <taxon>Squamata</taxon>
        <taxon>Bifurcata</taxon>
        <taxon>Unidentata</taxon>
        <taxon>Episquamata</taxon>
        <taxon>Toxicofera</taxon>
        <taxon>Serpentes</taxon>
        <taxon>Colubroidea</taxon>
        <taxon>Elapidae</taxon>
        <taxon>Elapinae</taxon>
        <taxon>Naja</taxon>
    </lineage>
</organism>
<sequence>ISISGWLSACLPACLSIIYLSSICHLAISLCLFSTPLQQQERAAPTLTLSFFFYLSITFRGVPGKKCGAIVLSAEELSNCRDIITMQLCANKLDKKDFFGKSDPFLVFYRSNEDGTFTICHKTEVVKNNLNPVWQPFSIPVRSLCNGDYDRLGHDFIGEFATSYRELSRAQNQFTVYEVKLSPGTTQIVLNNICGFFGGFFLLTKCLFTGNPSQPTSLHYMSPYQLSSYAMALKAVGEIIQDYDSDKLFPAYGFGAKVPPDGKVSHQFPLNNNLDNPNCEGIEGVLESYFQSLRTVQLYGPTNFAPVINQVACLAAQVTDGSQYYVLLIITDGVISDMLQTKEAIVSVSQPWSMEELDGDEVRVSSRGRYAERDIVQFVPFRDYVDHSGNHILSMARLAKDVLAEIPEQLLSYMKTRDIKPLSARPQ</sequence>
<proteinExistence type="inferred from homology"/>
<keyword evidence="2" id="KW-1133">Transmembrane helix</keyword>
<reference evidence="4" key="1">
    <citation type="submission" date="2025-08" db="UniProtKB">
        <authorList>
            <consortium name="Ensembl"/>
        </authorList>
    </citation>
    <scope>IDENTIFICATION</scope>
</reference>
<name>A0A8C6V4S8_NAJNA</name>
<dbReference type="SUPFAM" id="SSF49562">
    <property type="entry name" value="C2 domain (Calcium/lipid-binding domain, CaLB)"/>
    <property type="match status" value="1"/>
</dbReference>
<dbReference type="AlphaFoldDB" id="A0A8C6V4S8"/>
<feature type="domain" description="C2" evidence="3">
    <location>
        <begin position="66"/>
        <end position="189"/>
    </location>
</feature>
<dbReference type="GO" id="GO:1903861">
    <property type="term" value="P:positive regulation of dendrite extension"/>
    <property type="evidence" value="ECO:0007669"/>
    <property type="project" value="Ensembl"/>
</dbReference>
<dbReference type="InterPro" id="IPR000008">
    <property type="entry name" value="C2_dom"/>
</dbReference>